<dbReference type="PROSITE" id="PS00237">
    <property type="entry name" value="G_PROTEIN_RECEP_F1_1"/>
    <property type="match status" value="1"/>
</dbReference>
<feature type="transmembrane region" description="Helical" evidence="6">
    <location>
        <begin position="28"/>
        <end position="46"/>
    </location>
</feature>
<reference evidence="7 8" key="1">
    <citation type="submission" date="2024-08" db="EMBL/GenBank/DDBJ databases">
        <authorList>
            <person name="Cucini C."/>
            <person name="Frati F."/>
        </authorList>
    </citation>
    <scope>NUCLEOTIDE SEQUENCE [LARGE SCALE GENOMIC DNA]</scope>
</reference>
<evidence type="ECO:0000256" key="4">
    <source>
        <dbReference type="ARBA" id="ARBA00023136"/>
    </source>
</evidence>
<evidence type="ECO:0000313" key="8">
    <source>
        <dbReference type="Proteomes" id="UP001642540"/>
    </source>
</evidence>
<sequence length="226" mass="26524">MSWKYYHAVGTTLRYWSYTPFGLWLTEALRATSIWIIVSFTVERYIAVYHPLKRQIYCTEKRAKKAIIFAFMSCFSITGIFSFKWRGAIKPIPEYPINETDNQITQTVIGVSIVYTLFQLPTNLLAVFTLAYNPTSGSADERILLELRNIFNLLGRFNPIFNFLIYMALNKDYRKYIYAMFLRQEVRNLNINNTPRNTRVRYSVGSRLSGPARANVELCNVQERRY</sequence>
<evidence type="ECO:0008006" key="9">
    <source>
        <dbReference type="Google" id="ProtNLM"/>
    </source>
</evidence>
<dbReference type="EMBL" id="CAXLJM020000164">
    <property type="protein sequence ID" value="CAL8145558.1"/>
    <property type="molecule type" value="Genomic_DNA"/>
</dbReference>
<dbReference type="Proteomes" id="UP001642540">
    <property type="component" value="Unassembled WGS sequence"/>
</dbReference>
<protein>
    <recommendedName>
        <fullName evidence="9">G-protein coupled receptors family 1 profile domain-containing protein</fullName>
    </recommendedName>
</protein>
<gene>
    <name evidence="7" type="ORF">ODALV1_LOCUS30530</name>
</gene>
<dbReference type="InterPro" id="IPR000276">
    <property type="entry name" value="GPCR_Rhodpsn"/>
</dbReference>
<proteinExistence type="inferred from homology"/>
<accession>A0ABP1S781</accession>
<comment type="caution">
    <text evidence="7">The sequence shown here is derived from an EMBL/GenBank/DDBJ whole genome shotgun (WGS) entry which is preliminary data.</text>
</comment>
<keyword evidence="5" id="KW-0675">Receptor</keyword>
<dbReference type="PRINTS" id="PR00237">
    <property type="entry name" value="GPCRRHODOPSN"/>
</dbReference>
<evidence type="ECO:0000256" key="6">
    <source>
        <dbReference type="SAM" id="Phobius"/>
    </source>
</evidence>
<evidence type="ECO:0000256" key="1">
    <source>
        <dbReference type="ARBA" id="ARBA00004370"/>
    </source>
</evidence>
<evidence type="ECO:0000256" key="3">
    <source>
        <dbReference type="ARBA" id="ARBA00022989"/>
    </source>
</evidence>
<keyword evidence="8" id="KW-1185">Reference proteome</keyword>
<keyword evidence="2 5" id="KW-0812">Transmembrane</keyword>
<keyword evidence="3 6" id="KW-1133">Transmembrane helix</keyword>
<dbReference type="Gene3D" id="1.20.1070.10">
    <property type="entry name" value="Rhodopsin 7-helix transmembrane proteins"/>
    <property type="match status" value="2"/>
</dbReference>
<dbReference type="PANTHER" id="PTHR46641">
    <property type="entry name" value="FMRFAMIDE RECEPTOR-RELATED"/>
    <property type="match status" value="1"/>
</dbReference>
<evidence type="ECO:0000256" key="2">
    <source>
        <dbReference type="ARBA" id="ARBA00022692"/>
    </source>
</evidence>
<evidence type="ECO:0000256" key="5">
    <source>
        <dbReference type="RuleBase" id="RU000688"/>
    </source>
</evidence>
<dbReference type="PANTHER" id="PTHR46641:SF22">
    <property type="entry name" value="PROCTOLIN RECEPTOR, ISOFORM A"/>
    <property type="match status" value="1"/>
</dbReference>
<comment type="subcellular location">
    <subcellularLocation>
        <location evidence="1">Membrane</location>
    </subcellularLocation>
</comment>
<comment type="similarity">
    <text evidence="5">Belongs to the G-protein coupled receptor 1 family.</text>
</comment>
<organism evidence="7 8">
    <name type="scientific">Orchesella dallaii</name>
    <dbReference type="NCBI Taxonomy" id="48710"/>
    <lineage>
        <taxon>Eukaryota</taxon>
        <taxon>Metazoa</taxon>
        <taxon>Ecdysozoa</taxon>
        <taxon>Arthropoda</taxon>
        <taxon>Hexapoda</taxon>
        <taxon>Collembola</taxon>
        <taxon>Entomobryomorpha</taxon>
        <taxon>Entomobryoidea</taxon>
        <taxon>Orchesellidae</taxon>
        <taxon>Orchesellinae</taxon>
        <taxon>Orchesella</taxon>
    </lineage>
</organism>
<name>A0ABP1S781_9HEXA</name>
<dbReference type="InterPro" id="IPR052954">
    <property type="entry name" value="GPCR-Ligand_Int"/>
</dbReference>
<keyword evidence="5" id="KW-0807">Transducer</keyword>
<feature type="transmembrane region" description="Helical" evidence="6">
    <location>
        <begin position="66"/>
        <end position="85"/>
    </location>
</feature>
<dbReference type="InterPro" id="IPR019427">
    <property type="entry name" value="7TM_GPCR_serpentine_rcpt_Srw"/>
</dbReference>
<keyword evidence="5" id="KW-0297">G-protein coupled receptor</keyword>
<evidence type="ECO:0000313" key="7">
    <source>
        <dbReference type="EMBL" id="CAL8145558.1"/>
    </source>
</evidence>
<dbReference type="Pfam" id="PF10324">
    <property type="entry name" value="7TM_GPCR_Srw"/>
    <property type="match status" value="1"/>
</dbReference>
<dbReference type="SUPFAM" id="SSF81321">
    <property type="entry name" value="Family A G protein-coupled receptor-like"/>
    <property type="match status" value="1"/>
</dbReference>
<keyword evidence="4 6" id="KW-0472">Membrane</keyword>
<feature type="transmembrane region" description="Helical" evidence="6">
    <location>
        <begin position="150"/>
        <end position="169"/>
    </location>
</feature>